<feature type="domain" description="Peptidase M48" evidence="9">
    <location>
        <begin position="117"/>
        <end position="357"/>
    </location>
</feature>
<evidence type="ECO:0000256" key="4">
    <source>
        <dbReference type="ARBA" id="ARBA00022833"/>
    </source>
</evidence>
<keyword evidence="1 6" id="KW-0645">Protease</keyword>
<comment type="cofactor">
    <cofactor evidence="6">
        <name>Zn(2+)</name>
        <dbReference type="ChEBI" id="CHEBI:29105"/>
    </cofactor>
    <text evidence="6">Binds 1 zinc ion per subunit.</text>
</comment>
<evidence type="ECO:0000256" key="8">
    <source>
        <dbReference type="SAM" id="SignalP"/>
    </source>
</evidence>
<evidence type="ECO:0000256" key="6">
    <source>
        <dbReference type="RuleBase" id="RU003983"/>
    </source>
</evidence>
<name>A0ABZ2K275_9BACT</name>
<dbReference type="EMBL" id="CP089982">
    <property type="protein sequence ID" value="WXA90864.1"/>
    <property type="molecule type" value="Genomic_DNA"/>
</dbReference>
<feature type="compositionally biased region" description="Pro residues" evidence="7">
    <location>
        <begin position="74"/>
        <end position="107"/>
    </location>
</feature>
<evidence type="ECO:0000259" key="9">
    <source>
        <dbReference type="Pfam" id="PF01435"/>
    </source>
</evidence>
<feature type="compositionally biased region" description="Low complexity" evidence="7">
    <location>
        <begin position="48"/>
        <end position="57"/>
    </location>
</feature>
<proteinExistence type="inferred from homology"/>
<evidence type="ECO:0000256" key="7">
    <source>
        <dbReference type="SAM" id="MobiDB-lite"/>
    </source>
</evidence>
<sequence>MKPSYVASMLRRAVVPLVLLAIASTACQAESSPRPQQYPPPQYGPGPYGQQGPYGYPQGPGTGPQAGPGAYPQQPYPPPQQQPYPYPPQQQPYPPQAPMPGPGQAPPLLAPLVGQLAQQAEVRGVLGELIQQLNASNQQKVRGIPLVFDQDPDVNAYAGCDDNGAPFLAGTAGLLDAVDGIAQTRATDEMFGTQTYEAYMNAVLPRMLQAKPASPALPPGIIPTQYLMNPQRLSHAREIFDDVVAFTFGHELAHHYLGHTGCANGQAMSAGPNPAVLGHLVTRILPGLNQFNEAAADNYGCIDVLDTGRARRPQYRWSEKGGIFLFDFFGRLDRASGISVFNPIGFLRTHPNPQLRVPLIQTTARTWYSQHPDVR</sequence>
<evidence type="ECO:0000256" key="1">
    <source>
        <dbReference type="ARBA" id="ARBA00022670"/>
    </source>
</evidence>
<feature type="signal peptide" evidence="8">
    <location>
        <begin position="1"/>
        <end position="28"/>
    </location>
</feature>
<keyword evidence="5 6" id="KW-0482">Metalloprotease</keyword>
<dbReference type="Proteomes" id="UP001379533">
    <property type="component" value="Chromosome"/>
</dbReference>
<dbReference type="GO" id="GO:0008237">
    <property type="term" value="F:metallopeptidase activity"/>
    <property type="evidence" value="ECO:0007669"/>
    <property type="project" value="UniProtKB-KW"/>
</dbReference>
<protein>
    <submittedName>
        <fullName evidence="10">M48 family metalloprotease</fullName>
        <ecNumber evidence="10">3.4.24.-</ecNumber>
    </submittedName>
</protein>
<evidence type="ECO:0000256" key="2">
    <source>
        <dbReference type="ARBA" id="ARBA00022723"/>
    </source>
</evidence>
<comment type="similarity">
    <text evidence="6">Belongs to the peptidase M48 family.</text>
</comment>
<keyword evidence="8" id="KW-0732">Signal</keyword>
<dbReference type="PROSITE" id="PS51257">
    <property type="entry name" value="PROKAR_LIPOPROTEIN"/>
    <property type="match status" value="1"/>
</dbReference>
<feature type="chain" id="PRO_5045113186" evidence="8">
    <location>
        <begin position="29"/>
        <end position="375"/>
    </location>
</feature>
<accession>A0ABZ2K275</accession>
<reference evidence="10 11" key="1">
    <citation type="submission" date="2021-12" db="EMBL/GenBank/DDBJ databases">
        <title>Discovery of the Pendulisporaceae a myxobacterial family with distinct sporulation behavior and unique specialized metabolism.</title>
        <authorList>
            <person name="Garcia R."/>
            <person name="Popoff A."/>
            <person name="Bader C.D."/>
            <person name="Loehr J."/>
            <person name="Walesch S."/>
            <person name="Walt C."/>
            <person name="Boldt J."/>
            <person name="Bunk B."/>
            <person name="Haeckl F.J.F.P.J."/>
            <person name="Gunesch A.P."/>
            <person name="Birkelbach J."/>
            <person name="Nuebel U."/>
            <person name="Pietschmann T."/>
            <person name="Bach T."/>
            <person name="Mueller R."/>
        </authorList>
    </citation>
    <scope>NUCLEOTIDE SEQUENCE [LARGE SCALE GENOMIC DNA]</scope>
    <source>
        <strain evidence="10 11">MSr12523</strain>
    </source>
</reference>
<feature type="region of interest" description="Disordered" evidence="7">
    <location>
        <begin position="28"/>
        <end position="107"/>
    </location>
</feature>
<keyword evidence="3 6" id="KW-0378">Hydrolase</keyword>
<organism evidence="10 11">
    <name type="scientific">Pendulispora brunnea</name>
    <dbReference type="NCBI Taxonomy" id="2905690"/>
    <lineage>
        <taxon>Bacteria</taxon>
        <taxon>Pseudomonadati</taxon>
        <taxon>Myxococcota</taxon>
        <taxon>Myxococcia</taxon>
        <taxon>Myxococcales</taxon>
        <taxon>Sorangiineae</taxon>
        <taxon>Pendulisporaceae</taxon>
        <taxon>Pendulispora</taxon>
    </lineage>
</organism>
<evidence type="ECO:0000313" key="10">
    <source>
        <dbReference type="EMBL" id="WXA90864.1"/>
    </source>
</evidence>
<dbReference type="EC" id="3.4.24.-" evidence="10"/>
<keyword evidence="2" id="KW-0479">Metal-binding</keyword>
<dbReference type="RefSeq" id="WP_394841484.1">
    <property type="nucleotide sequence ID" value="NZ_CP089982.1"/>
</dbReference>
<keyword evidence="11" id="KW-1185">Reference proteome</keyword>
<evidence type="ECO:0000313" key="11">
    <source>
        <dbReference type="Proteomes" id="UP001379533"/>
    </source>
</evidence>
<evidence type="ECO:0000256" key="5">
    <source>
        <dbReference type="ARBA" id="ARBA00023049"/>
    </source>
</evidence>
<dbReference type="InterPro" id="IPR001915">
    <property type="entry name" value="Peptidase_M48"/>
</dbReference>
<gene>
    <name evidence="10" type="ORF">LZC95_30970</name>
</gene>
<keyword evidence="4 6" id="KW-0862">Zinc</keyword>
<dbReference type="Pfam" id="PF01435">
    <property type="entry name" value="Peptidase_M48"/>
    <property type="match status" value="1"/>
</dbReference>
<evidence type="ECO:0000256" key="3">
    <source>
        <dbReference type="ARBA" id="ARBA00022801"/>
    </source>
</evidence>